<proteinExistence type="predicted"/>
<gene>
    <name evidence="1" type="ORF">QBC35DRAFT_394013</name>
</gene>
<keyword evidence="2" id="KW-1185">Reference proteome</keyword>
<protein>
    <submittedName>
        <fullName evidence="1">Uncharacterized protein</fullName>
    </submittedName>
</protein>
<reference evidence="1" key="2">
    <citation type="submission" date="2023-05" db="EMBL/GenBank/DDBJ databases">
        <authorList>
            <consortium name="Lawrence Berkeley National Laboratory"/>
            <person name="Steindorff A."/>
            <person name="Hensen N."/>
            <person name="Bonometti L."/>
            <person name="Westerberg I."/>
            <person name="Brannstrom I.O."/>
            <person name="Guillou S."/>
            <person name="Cros-Aarteil S."/>
            <person name="Calhoun S."/>
            <person name="Haridas S."/>
            <person name="Kuo A."/>
            <person name="Mondo S."/>
            <person name="Pangilinan J."/>
            <person name="Riley R."/>
            <person name="Labutti K."/>
            <person name="Andreopoulos B."/>
            <person name="Lipzen A."/>
            <person name="Chen C."/>
            <person name="Yanf M."/>
            <person name="Daum C."/>
            <person name="Ng V."/>
            <person name="Clum A."/>
            <person name="Ohm R."/>
            <person name="Martin F."/>
            <person name="Silar P."/>
            <person name="Natvig D."/>
            <person name="Lalanne C."/>
            <person name="Gautier V."/>
            <person name="Ament-Velasquez S.L."/>
            <person name="Kruys A."/>
            <person name="Hutchinson M.I."/>
            <person name="Powell A.J."/>
            <person name="Barry K."/>
            <person name="Miller A.N."/>
            <person name="Grigoriev I.V."/>
            <person name="Debuchy R."/>
            <person name="Gladieux P."/>
            <person name="Thoren M.H."/>
            <person name="Johannesson H."/>
        </authorList>
    </citation>
    <scope>NUCLEOTIDE SEQUENCE</scope>
    <source>
        <strain evidence="1">PSN309</strain>
    </source>
</reference>
<organism evidence="1 2">
    <name type="scientific">Podospora australis</name>
    <dbReference type="NCBI Taxonomy" id="1536484"/>
    <lineage>
        <taxon>Eukaryota</taxon>
        <taxon>Fungi</taxon>
        <taxon>Dikarya</taxon>
        <taxon>Ascomycota</taxon>
        <taxon>Pezizomycotina</taxon>
        <taxon>Sordariomycetes</taxon>
        <taxon>Sordariomycetidae</taxon>
        <taxon>Sordariales</taxon>
        <taxon>Podosporaceae</taxon>
        <taxon>Podospora</taxon>
    </lineage>
</organism>
<comment type="caution">
    <text evidence="1">The sequence shown here is derived from an EMBL/GenBank/DDBJ whole genome shotgun (WGS) entry which is preliminary data.</text>
</comment>
<evidence type="ECO:0000313" key="1">
    <source>
        <dbReference type="EMBL" id="KAK4183376.1"/>
    </source>
</evidence>
<name>A0AAN6WLB1_9PEZI</name>
<evidence type="ECO:0000313" key="2">
    <source>
        <dbReference type="Proteomes" id="UP001302126"/>
    </source>
</evidence>
<dbReference type="AlphaFoldDB" id="A0AAN6WLB1"/>
<accession>A0AAN6WLB1</accession>
<sequence length="93" mass="10807">MDFCARLRARLRILGKRVLQLEITMSRFARAWTNLPRMDCSMTVIKVRPVSAPIFKACREWDLDTAKYLMESGEASFCDVDDEYRNGLLEVSQ</sequence>
<dbReference type="Proteomes" id="UP001302126">
    <property type="component" value="Unassembled WGS sequence"/>
</dbReference>
<reference evidence="1" key="1">
    <citation type="journal article" date="2023" name="Mol. Phylogenet. Evol.">
        <title>Genome-scale phylogeny and comparative genomics of the fungal order Sordariales.</title>
        <authorList>
            <person name="Hensen N."/>
            <person name="Bonometti L."/>
            <person name="Westerberg I."/>
            <person name="Brannstrom I.O."/>
            <person name="Guillou S."/>
            <person name="Cros-Aarteil S."/>
            <person name="Calhoun S."/>
            <person name="Haridas S."/>
            <person name="Kuo A."/>
            <person name="Mondo S."/>
            <person name="Pangilinan J."/>
            <person name="Riley R."/>
            <person name="LaButti K."/>
            <person name="Andreopoulos B."/>
            <person name="Lipzen A."/>
            <person name="Chen C."/>
            <person name="Yan M."/>
            <person name="Daum C."/>
            <person name="Ng V."/>
            <person name="Clum A."/>
            <person name="Steindorff A."/>
            <person name="Ohm R.A."/>
            <person name="Martin F."/>
            <person name="Silar P."/>
            <person name="Natvig D.O."/>
            <person name="Lalanne C."/>
            <person name="Gautier V."/>
            <person name="Ament-Velasquez S.L."/>
            <person name="Kruys A."/>
            <person name="Hutchinson M.I."/>
            <person name="Powell A.J."/>
            <person name="Barry K."/>
            <person name="Miller A.N."/>
            <person name="Grigoriev I.V."/>
            <person name="Debuchy R."/>
            <person name="Gladieux P."/>
            <person name="Hiltunen Thoren M."/>
            <person name="Johannesson H."/>
        </authorList>
    </citation>
    <scope>NUCLEOTIDE SEQUENCE</scope>
    <source>
        <strain evidence="1">PSN309</strain>
    </source>
</reference>
<dbReference type="EMBL" id="MU864554">
    <property type="protein sequence ID" value="KAK4183376.1"/>
    <property type="molecule type" value="Genomic_DNA"/>
</dbReference>